<evidence type="ECO:0000313" key="4">
    <source>
        <dbReference type="Proteomes" id="UP000670475"/>
    </source>
</evidence>
<keyword evidence="2" id="KW-0812">Transmembrane</keyword>
<evidence type="ECO:0000256" key="1">
    <source>
        <dbReference type="SAM" id="MobiDB-lite"/>
    </source>
</evidence>
<keyword evidence="2" id="KW-0472">Membrane</keyword>
<proteinExistence type="predicted"/>
<dbReference type="EMBL" id="JAGIQL010000156">
    <property type="protein sequence ID" value="MBP0461085.1"/>
    <property type="molecule type" value="Genomic_DNA"/>
</dbReference>
<dbReference type="AlphaFoldDB" id="A0A940MDQ8"/>
<feature type="compositionally biased region" description="Pro residues" evidence="1">
    <location>
        <begin position="205"/>
        <end position="240"/>
    </location>
</feature>
<protein>
    <submittedName>
        <fullName evidence="3">Uncharacterized protein</fullName>
    </submittedName>
</protein>
<name>A0A940MDQ8_9ACTN</name>
<feature type="region of interest" description="Disordered" evidence="1">
    <location>
        <begin position="185"/>
        <end position="249"/>
    </location>
</feature>
<evidence type="ECO:0000313" key="3">
    <source>
        <dbReference type="EMBL" id="MBP0461085.1"/>
    </source>
</evidence>
<sequence length="249" mass="26649">AAFGPVWWAAGAAALLWTAALAVPYALAVRAWRLRDSEQAAYAEDVPEPRSSTAPDQTDEADEPAQGRWARLTTWWTRRTKTDEADAATDESAKPAPIASVTPITPVASVTQAAQPPDAEAETPARRWTRPTTWWRRKARPPHDTEAGAQAGGGAYDFLSADSWHERGAREARLAGLKQVSEDTMTNFSTPYTSWQPPEFRTPEPTAPAPPSAPPAPPTPVSPTSPPPALPTADPAPAPAPADGEEDEH</sequence>
<feature type="region of interest" description="Disordered" evidence="1">
    <location>
        <begin position="82"/>
        <end position="104"/>
    </location>
</feature>
<feature type="transmembrane region" description="Helical" evidence="2">
    <location>
        <begin position="6"/>
        <end position="27"/>
    </location>
</feature>
<keyword evidence="4" id="KW-1185">Reference proteome</keyword>
<reference evidence="3" key="1">
    <citation type="submission" date="2021-03" db="EMBL/GenBank/DDBJ databases">
        <title>Whole genome sequence of Streptomyces bomunensis MMS17-BM035.</title>
        <authorList>
            <person name="Lee J.H."/>
        </authorList>
    </citation>
    <scope>NUCLEOTIDE SEQUENCE</scope>
    <source>
        <strain evidence="3">MMS17-BM035</strain>
    </source>
</reference>
<comment type="caution">
    <text evidence="3">The sequence shown here is derived from an EMBL/GenBank/DDBJ whole genome shotgun (WGS) entry which is preliminary data.</text>
</comment>
<evidence type="ECO:0000256" key="2">
    <source>
        <dbReference type="SAM" id="Phobius"/>
    </source>
</evidence>
<keyword evidence="2" id="KW-1133">Transmembrane helix</keyword>
<organism evidence="3 4">
    <name type="scientific">Streptomyces montanisoli</name>
    <dbReference type="NCBI Taxonomy" id="2798581"/>
    <lineage>
        <taxon>Bacteria</taxon>
        <taxon>Bacillati</taxon>
        <taxon>Actinomycetota</taxon>
        <taxon>Actinomycetes</taxon>
        <taxon>Kitasatosporales</taxon>
        <taxon>Streptomycetaceae</taxon>
        <taxon>Streptomyces</taxon>
    </lineage>
</organism>
<accession>A0A940MDQ8</accession>
<feature type="compositionally biased region" description="Polar residues" evidence="1">
    <location>
        <begin position="185"/>
        <end position="196"/>
    </location>
</feature>
<gene>
    <name evidence="3" type="ORF">JFN87_27010</name>
</gene>
<dbReference type="Proteomes" id="UP000670475">
    <property type="component" value="Unassembled WGS sequence"/>
</dbReference>
<feature type="region of interest" description="Disordered" evidence="1">
    <location>
        <begin position="109"/>
        <end position="128"/>
    </location>
</feature>
<feature type="non-terminal residue" evidence="3">
    <location>
        <position position="1"/>
    </location>
</feature>
<feature type="region of interest" description="Disordered" evidence="1">
    <location>
        <begin position="41"/>
        <end position="67"/>
    </location>
</feature>